<gene>
    <name evidence="1" type="ORF">CLV81_2666</name>
</gene>
<dbReference type="Gene3D" id="1.25.40.1040">
    <property type="match status" value="1"/>
</dbReference>
<comment type="caution">
    <text evidence="1">The sequence shown here is derived from an EMBL/GenBank/DDBJ whole genome shotgun (WGS) entry which is preliminary data.</text>
</comment>
<evidence type="ECO:0008006" key="3">
    <source>
        <dbReference type="Google" id="ProtNLM"/>
    </source>
</evidence>
<proteinExistence type="predicted"/>
<dbReference type="Proteomes" id="UP000237640">
    <property type="component" value="Unassembled WGS sequence"/>
</dbReference>
<sequence length="291" mass="32965">MSLIYLRLKCLGLTIIFLVSHKGFSQEVDLPNPSPKQTIVQDFGLSSIELTYSRPGAKGRKMIGHVEPNGSVWRTGANAPTKIKFNSTVEILGNTVELGEYVLYTIPDTRTWTVIINKGLENWGSDGYDIKKDVCRVEVPIANSSDYVETFTCQFANVKPEGIDLQLSWENWQITIPITADVKSTLRQQLDVNLSSTKPHYWHAAQFYYEYEANYEKALEMINGAIRTGEAKGLKPYWYYHYKARILKEMGRNKEAMEAANISTNLAEEHGNRNNYLVLNKALIESLEKGG</sequence>
<dbReference type="OrthoDB" id="187854at2"/>
<dbReference type="AlphaFoldDB" id="A0A2T0M9W7"/>
<dbReference type="EMBL" id="PVYX01000002">
    <property type="protein sequence ID" value="PRX54268.1"/>
    <property type="molecule type" value="Genomic_DNA"/>
</dbReference>
<dbReference type="Pfam" id="PF11138">
    <property type="entry name" value="DUF2911"/>
    <property type="match status" value="1"/>
</dbReference>
<organism evidence="1 2">
    <name type="scientific">Flagellimonas meridianipacifica</name>
    <dbReference type="NCBI Taxonomy" id="1080225"/>
    <lineage>
        <taxon>Bacteria</taxon>
        <taxon>Pseudomonadati</taxon>
        <taxon>Bacteroidota</taxon>
        <taxon>Flavobacteriia</taxon>
        <taxon>Flavobacteriales</taxon>
        <taxon>Flavobacteriaceae</taxon>
        <taxon>Flagellimonas</taxon>
    </lineage>
</organism>
<evidence type="ECO:0000313" key="1">
    <source>
        <dbReference type="EMBL" id="PRX54268.1"/>
    </source>
</evidence>
<dbReference type="InterPro" id="IPR021314">
    <property type="entry name" value="DUF2911"/>
</dbReference>
<name>A0A2T0M9W7_9FLAO</name>
<keyword evidence="2" id="KW-1185">Reference proteome</keyword>
<evidence type="ECO:0000313" key="2">
    <source>
        <dbReference type="Proteomes" id="UP000237640"/>
    </source>
</evidence>
<accession>A0A2T0M9W7</accession>
<dbReference type="RefSeq" id="WP_106145560.1">
    <property type="nucleotide sequence ID" value="NZ_PVYX01000002.1"/>
</dbReference>
<reference evidence="1 2" key="1">
    <citation type="submission" date="2018-03" db="EMBL/GenBank/DDBJ databases">
        <title>Genomic Encyclopedia of Archaeal and Bacterial Type Strains, Phase II (KMG-II): from individual species to whole genera.</title>
        <authorList>
            <person name="Goeker M."/>
        </authorList>
    </citation>
    <scope>NUCLEOTIDE SEQUENCE [LARGE SCALE GENOMIC DNA]</scope>
    <source>
        <strain evidence="1 2">DSM 25027</strain>
    </source>
</reference>
<protein>
    <recommendedName>
        <fullName evidence="3">DUF2911 family protein</fullName>
    </recommendedName>
</protein>